<proteinExistence type="predicted"/>
<dbReference type="AlphaFoldDB" id="X0Y7N3"/>
<protein>
    <recommendedName>
        <fullName evidence="4">PEP-CTERM protein-sorting domain-containing protein</fullName>
    </recommendedName>
</protein>
<keyword evidence="2" id="KW-0472">Membrane</keyword>
<feature type="transmembrane region" description="Helical" evidence="2">
    <location>
        <begin position="73"/>
        <end position="90"/>
    </location>
</feature>
<keyword evidence="2" id="KW-1133">Transmembrane helix</keyword>
<comment type="caution">
    <text evidence="3">The sequence shown here is derived from an EMBL/GenBank/DDBJ whole genome shotgun (WGS) entry which is preliminary data.</text>
</comment>
<reference evidence="3" key="1">
    <citation type="journal article" date="2014" name="Front. Microbiol.">
        <title>High frequency of phylogenetically diverse reductive dehalogenase-homologous genes in deep subseafloor sedimentary metagenomes.</title>
        <authorList>
            <person name="Kawai M."/>
            <person name="Futagami T."/>
            <person name="Toyoda A."/>
            <person name="Takaki Y."/>
            <person name="Nishi S."/>
            <person name="Hori S."/>
            <person name="Arai W."/>
            <person name="Tsubouchi T."/>
            <person name="Morono Y."/>
            <person name="Uchiyama I."/>
            <person name="Ito T."/>
            <person name="Fujiyama A."/>
            <person name="Inagaki F."/>
            <person name="Takami H."/>
        </authorList>
    </citation>
    <scope>NUCLEOTIDE SEQUENCE</scope>
    <source>
        <strain evidence="3">Expedition CK06-06</strain>
    </source>
</reference>
<evidence type="ECO:0000256" key="1">
    <source>
        <dbReference type="SAM" id="MobiDB-lite"/>
    </source>
</evidence>
<sequence>MVRVCPIPPLAAVLALVGLLTPLAAGTASAVELRDGELVAGGLPVLQNGTGTVRLEDPRLGRLGPSVFVPEPGALWQLGSGIGLLALLAGRRRRRTASDTDPPEQPGRTNPATPRRRML</sequence>
<evidence type="ECO:0000313" key="3">
    <source>
        <dbReference type="EMBL" id="GAG32891.1"/>
    </source>
</evidence>
<dbReference type="EMBL" id="BARS01044134">
    <property type="protein sequence ID" value="GAG32891.1"/>
    <property type="molecule type" value="Genomic_DNA"/>
</dbReference>
<keyword evidence="2" id="KW-0812">Transmembrane</keyword>
<gene>
    <name evidence="3" type="ORF">S01H1_66727</name>
</gene>
<evidence type="ECO:0000256" key="2">
    <source>
        <dbReference type="SAM" id="Phobius"/>
    </source>
</evidence>
<dbReference type="NCBIfam" id="TIGR02595">
    <property type="entry name" value="PEP_CTERM"/>
    <property type="match status" value="1"/>
</dbReference>
<accession>X0Y7N3</accession>
<evidence type="ECO:0008006" key="4">
    <source>
        <dbReference type="Google" id="ProtNLM"/>
    </source>
</evidence>
<feature type="region of interest" description="Disordered" evidence="1">
    <location>
        <begin position="93"/>
        <end position="119"/>
    </location>
</feature>
<name>X0Y7N3_9ZZZZ</name>
<organism evidence="3">
    <name type="scientific">marine sediment metagenome</name>
    <dbReference type="NCBI Taxonomy" id="412755"/>
    <lineage>
        <taxon>unclassified sequences</taxon>
        <taxon>metagenomes</taxon>
        <taxon>ecological metagenomes</taxon>
    </lineage>
</organism>
<dbReference type="InterPro" id="IPR013424">
    <property type="entry name" value="Ice-binding_C"/>
</dbReference>